<keyword evidence="6" id="KW-1185">Reference proteome</keyword>
<evidence type="ECO:0000259" key="4">
    <source>
        <dbReference type="PROSITE" id="PS01124"/>
    </source>
</evidence>
<sequence>MSDGAAAAGPPPGPAVPRGLLGVPGRLPFRISRQPPAEDLAWLVDRFWSSAWDLPDGDAVTARVLPHPNVNLTVEGHDDTLVVTGTARGVWHRTLTGTGDVLGIKFTVGAFRLVSERAPRLDPVGEPAESLLPGGAGLRSALAGRSRAEQRTVLEDWLRRLRLEPTKELHTVQRAAAALLGDPAVTRVGQAAELVGVSERTLQRLFAAWVGLSPGWVLRRGRLHAAAERVIQLAAAGRSDGQERFADVAAEYGYADQAHFTNEFRRVLGAPPAAWAATLVTRTDPTPVPSTAP</sequence>
<dbReference type="InterPro" id="IPR046532">
    <property type="entry name" value="DUF6597"/>
</dbReference>
<keyword evidence="3" id="KW-0804">Transcription</keyword>
<dbReference type="EMBL" id="JACGWT010000001">
    <property type="protein sequence ID" value="MBA8793197.1"/>
    <property type="molecule type" value="Genomic_DNA"/>
</dbReference>
<gene>
    <name evidence="5" type="ORF">FHX74_000791</name>
</gene>
<name>A0A7W3P4U4_9ACTN</name>
<evidence type="ECO:0000256" key="3">
    <source>
        <dbReference type="ARBA" id="ARBA00023163"/>
    </source>
</evidence>
<dbReference type="PANTHER" id="PTHR46796:SF13">
    <property type="entry name" value="HTH-TYPE TRANSCRIPTIONAL ACTIVATOR RHAS"/>
    <property type="match status" value="1"/>
</dbReference>
<dbReference type="RefSeq" id="WP_182558733.1">
    <property type="nucleotide sequence ID" value="NZ_JACGWT010000001.1"/>
</dbReference>
<proteinExistence type="predicted"/>
<dbReference type="Gene3D" id="1.10.10.60">
    <property type="entry name" value="Homeodomain-like"/>
    <property type="match status" value="1"/>
</dbReference>
<dbReference type="GO" id="GO:0043565">
    <property type="term" value="F:sequence-specific DNA binding"/>
    <property type="evidence" value="ECO:0007669"/>
    <property type="project" value="InterPro"/>
</dbReference>
<dbReference type="InterPro" id="IPR050204">
    <property type="entry name" value="AraC_XylS_family_regulators"/>
</dbReference>
<evidence type="ECO:0000256" key="2">
    <source>
        <dbReference type="ARBA" id="ARBA00023125"/>
    </source>
</evidence>
<reference evidence="5 6" key="1">
    <citation type="submission" date="2020-07" db="EMBL/GenBank/DDBJ databases">
        <title>Sequencing the genomes of 1000 actinobacteria strains.</title>
        <authorList>
            <person name="Klenk H.-P."/>
        </authorList>
    </citation>
    <scope>NUCLEOTIDE SEQUENCE [LARGE SCALE GENOMIC DNA]</scope>
    <source>
        <strain evidence="5 6">DSM 100723</strain>
    </source>
</reference>
<comment type="caution">
    <text evidence="5">The sequence shown here is derived from an EMBL/GenBank/DDBJ whole genome shotgun (WGS) entry which is preliminary data.</text>
</comment>
<dbReference type="PROSITE" id="PS01124">
    <property type="entry name" value="HTH_ARAC_FAMILY_2"/>
    <property type="match status" value="1"/>
</dbReference>
<keyword evidence="1" id="KW-0805">Transcription regulation</keyword>
<evidence type="ECO:0000256" key="1">
    <source>
        <dbReference type="ARBA" id="ARBA00023015"/>
    </source>
</evidence>
<dbReference type="GO" id="GO:0003700">
    <property type="term" value="F:DNA-binding transcription factor activity"/>
    <property type="evidence" value="ECO:0007669"/>
    <property type="project" value="InterPro"/>
</dbReference>
<dbReference type="Pfam" id="PF20240">
    <property type="entry name" value="DUF6597"/>
    <property type="match status" value="1"/>
</dbReference>
<dbReference type="Proteomes" id="UP000523079">
    <property type="component" value="Unassembled WGS sequence"/>
</dbReference>
<dbReference type="Pfam" id="PF12833">
    <property type="entry name" value="HTH_18"/>
    <property type="match status" value="1"/>
</dbReference>
<dbReference type="InterPro" id="IPR009057">
    <property type="entry name" value="Homeodomain-like_sf"/>
</dbReference>
<dbReference type="AlphaFoldDB" id="A0A7W3P4U4"/>
<evidence type="ECO:0000313" key="5">
    <source>
        <dbReference type="EMBL" id="MBA8793197.1"/>
    </source>
</evidence>
<accession>A0A7W3P4U4</accession>
<dbReference type="SMART" id="SM00342">
    <property type="entry name" value="HTH_ARAC"/>
    <property type="match status" value="1"/>
</dbReference>
<organism evidence="5 6">
    <name type="scientific">Microlunatus kandeliicorticis</name>
    <dbReference type="NCBI Taxonomy" id="1759536"/>
    <lineage>
        <taxon>Bacteria</taxon>
        <taxon>Bacillati</taxon>
        <taxon>Actinomycetota</taxon>
        <taxon>Actinomycetes</taxon>
        <taxon>Propionibacteriales</taxon>
        <taxon>Propionibacteriaceae</taxon>
        <taxon>Microlunatus</taxon>
    </lineage>
</organism>
<keyword evidence="2 5" id="KW-0238">DNA-binding</keyword>
<protein>
    <submittedName>
        <fullName evidence="5">AraC-like DNA-binding protein</fullName>
    </submittedName>
</protein>
<feature type="domain" description="HTH araC/xylS-type" evidence="4">
    <location>
        <begin position="170"/>
        <end position="278"/>
    </location>
</feature>
<dbReference type="PANTHER" id="PTHR46796">
    <property type="entry name" value="HTH-TYPE TRANSCRIPTIONAL ACTIVATOR RHAS-RELATED"/>
    <property type="match status" value="1"/>
</dbReference>
<dbReference type="SUPFAM" id="SSF46689">
    <property type="entry name" value="Homeodomain-like"/>
    <property type="match status" value="1"/>
</dbReference>
<evidence type="ECO:0000313" key="6">
    <source>
        <dbReference type="Proteomes" id="UP000523079"/>
    </source>
</evidence>
<dbReference type="InterPro" id="IPR018060">
    <property type="entry name" value="HTH_AraC"/>
</dbReference>